<dbReference type="GO" id="GO:0030655">
    <property type="term" value="P:beta-lactam antibiotic catabolic process"/>
    <property type="evidence" value="ECO:0007669"/>
    <property type="project" value="InterPro"/>
</dbReference>
<dbReference type="Proteomes" id="UP000184406">
    <property type="component" value="Unassembled WGS sequence"/>
</dbReference>
<evidence type="ECO:0000259" key="1">
    <source>
        <dbReference type="Pfam" id="PF13354"/>
    </source>
</evidence>
<evidence type="ECO:0000313" key="2">
    <source>
        <dbReference type="EMBL" id="SHG12426.1"/>
    </source>
</evidence>
<sequence>MGSRFFFFIATITNLLLSCATPTEDPDLLKIALKSNNSKIKNVMDSLAKHELQVRYTRIDRIKDSIVFTDYNFQVNDSNYFYPASTVKILTALLALEKLNEMDSLDLYTQFYVEGDSLETTFANEISKIFAVSDNEANNRLLEFLGQDQINKKLKDKGIAPVRISHRLSTDNAFEVTTRPLIVYLNDTTLTWLKPSVNKPPVPLTLNRIKKGTAYYEENTLINEPFDFSLKNYFPISAQNEVLKRIIFPEQFPKNERFNLSPDQHSFLLKAMSDPPRKMGYDDMDYYDGYCKFFIFGDSRDTIPEYLKIYNKVGNAYGTITDCAYISDSKNNVEFMLTATLLANENGIFNDNSYEYEDIGLPFLAQLGREIYNLEIAQKQRQ</sequence>
<proteinExistence type="predicted"/>
<dbReference type="OrthoDB" id="1884322at2"/>
<dbReference type="Gene3D" id="3.40.710.10">
    <property type="entry name" value="DD-peptidase/beta-lactamase superfamily"/>
    <property type="match status" value="1"/>
</dbReference>
<dbReference type="EMBL" id="FQUX01000013">
    <property type="protein sequence ID" value="SHG12426.1"/>
    <property type="molecule type" value="Genomic_DNA"/>
</dbReference>
<dbReference type="PROSITE" id="PS51257">
    <property type="entry name" value="PROKAR_LIPOPROTEIN"/>
    <property type="match status" value="1"/>
</dbReference>
<dbReference type="SUPFAM" id="SSF56601">
    <property type="entry name" value="beta-lactamase/transpeptidase-like"/>
    <property type="match status" value="1"/>
</dbReference>
<protein>
    <submittedName>
        <fullName evidence="2">Beta-lactamase enzyme family protein</fullName>
    </submittedName>
</protein>
<reference evidence="3" key="1">
    <citation type="submission" date="2016-11" db="EMBL/GenBank/DDBJ databases">
        <authorList>
            <person name="Varghese N."/>
            <person name="Submissions S."/>
        </authorList>
    </citation>
    <scope>NUCLEOTIDE SEQUENCE [LARGE SCALE GENOMIC DNA]</scope>
    <source>
        <strain evidence="3">DSM 17539</strain>
    </source>
</reference>
<gene>
    <name evidence="2" type="ORF">SAMN03080594_11340</name>
</gene>
<organism evidence="2 3">
    <name type="scientific">Arenibacter palladensis</name>
    <dbReference type="NCBI Taxonomy" id="237373"/>
    <lineage>
        <taxon>Bacteria</taxon>
        <taxon>Pseudomonadati</taxon>
        <taxon>Bacteroidota</taxon>
        <taxon>Flavobacteriia</taxon>
        <taxon>Flavobacteriales</taxon>
        <taxon>Flavobacteriaceae</taxon>
        <taxon>Arenibacter</taxon>
    </lineage>
</organism>
<dbReference type="GO" id="GO:0008800">
    <property type="term" value="F:beta-lactamase activity"/>
    <property type="evidence" value="ECO:0007669"/>
    <property type="project" value="InterPro"/>
</dbReference>
<dbReference type="InterPro" id="IPR045155">
    <property type="entry name" value="Beta-lactam_cat"/>
</dbReference>
<keyword evidence="3" id="KW-1185">Reference proteome</keyword>
<feature type="domain" description="Beta-lactamase class A catalytic" evidence="1">
    <location>
        <begin position="69"/>
        <end position="329"/>
    </location>
</feature>
<dbReference type="RefSeq" id="WP_072865594.1">
    <property type="nucleotide sequence ID" value="NZ_FQUX01000013.1"/>
</dbReference>
<accession>A0A1M5H932</accession>
<dbReference type="AlphaFoldDB" id="A0A1M5H932"/>
<dbReference type="InterPro" id="IPR012338">
    <property type="entry name" value="Beta-lactam/transpept-like"/>
</dbReference>
<evidence type="ECO:0000313" key="3">
    <source>
        <dbReference type="Proteomes" id="UP000184406"/>
    </source>
</evidence>
<dbReference type="Pfam" id="PF13354">
    <property type="entry name" value="Beta-lactamase2"/>
    <property type="match status" value="1"/>
</dbReference>
<name>A0A1M5H932_9FLAO</name>